<proteinExistence type="predicted"/>
<gene>
    <name evidence="2" type="ORF">ATJ78_2684</name>
</gene>
<comment type="caution">
    <text evidence="2">The sequence shown here is derived from an EMBL/GenBank/DDBJ whole genome shotgun (WGS) entry which is preliminary data.</text>
</comment>
<feature type="region of interest" description="Disordered" evidence="1">
    <location>
        <begin position="1"/>
        <end position="21"/>
    </location>
</feature>
<sequence>MTLPFPQVKMPQQPARSGKPWTDSDYERLIAAVRSGLDAVQIAESIDRPQSTIASRVRMLLPVDVRQCPSDRVLPAAREAFESDDYDWRVTILQSPPPRPIVTPPPVVRRGVAGLQADDLGTIAFSLAQTGGTRCAELLARVCAEMPSAPGAQGVAEDLAIRWLRRSGALVGRHDSAECAAHEWLASADGWTPSATLPPTTWEYDSHIGAESPY</sequence>
<evidence type="ECO:0000256" key="1">
    <source>
        <dbReference type="SAM" id="MobiDB-lite"/>
    </source>
</evidence>
<accession>A0A2A9DZZ8</accession>
<dbReference type="RefSeq" id="WP_098408686.1">
    <property type="nucleotide sequence ID" value="NZ_PDJE01000001.1"/>
</dbReference>
<keyword evidence="3" id="KW-1185">Reference proteome</keyword>
<evidence type="ECO:0000313" key="2">
    <source>
        <dbReference type="EMBL" id="PFG31705.1"/>
    </source>
</evidence>
<evidence type="ECO:0000313" key="3">
    <source>
        <dbReference type="Proteomes" id="UP000221369"/>
    </source>
</evidence>
<protein>
    <recommendedName>
        <fullName evidence="4">Homeodomain-like domain-containing protein</fullName>
    </recommendedName>
</protein>
<dbReference type="Proteomes" id="UP000221369">
    <property type="component" value="Unassembled WGS sequence"/>
</dbReference>
<reference evidence="2 3" key="1">
    <citation type="submission" date="2017-10" db="EMBL/GenBank/DDBJ databases">
        <title>Sequencing the genomes of 1000 actinobacteria strains.</title>
        <authorList>
            <person name="Klenk H.-P."/>
        </authorList>
    </citation>
    <scope>NUCLEOTIDE SEQUENCE [LARGE SCALE GENOMIC DNA]</scope>
    <source>
        <strain evidence="2 3">DSM 21798</strain>
    </source>
</reference>
<evidence type="ECO:0008006" key="4">
    <source>
        <dbReference type="Google" id="ProtNLM"/>
    </source>
</evidence>
<name>A0A2A9DZZ8_9MICO</name>
<dbReference type="EMBL" id="PDJE01000001">
    <property type="protein sequence ID" value="PFG31705.1"/>
    <property type="molecule type" value="Genomic_DNA"/>
</dbReference>
<organism evidence="2 3">
    <name type="scientific">Paramicrobacterium agarici</name>
    <dbReference type="NCBI Taxonomy" id="630514"/>
    <lineage>
        <taxon>Bacteria</taxon>
        <taxon>Bacillati</taxon>
        <taxon>Actinomycetota</taxon>
        <taxon>Actinomycetes</taxon>
        <taxon>Micrococcales</taxon>
        <taxon>Microbacteriaceae</taxon>
        <taxon>Paramicrobacterium</taxon>
    </lineage>
</organism>
<dbReference type="AlphaFoldDB" id="A0A2A9DZZ8"/>